<dbReference type="Proteomes" id="UP000759131">
    <property type="component" value="Unassembled WGS sequence"/>
</dbReference>
<keyword evidence="2" id="KW-0804">Transcription</keyword>
<keyword evidence="3" id="KW-0675">Receptor</keyword>
<sequence>MDEFKQNYNKKQISNKKIKNKENKTRILRIGELLAAVNSFNFNVTENVVNISDKNEFYRISKTMTDNHIRDSTKFSKGLVSFANTCPDDQLSLLKKTIQLLYYH</sequence>
<evidence type="ECO:0000313" key="5">
    <source>
        <dbReference type="Proteomes" id="UP000759131"/>
    </source>
</evidence>
<organism evidence="4">
    <name type="scientific">Medioppia subpectinata</name>
    <dbReference type="NCBI Taxonomy" id="1979941"/>
    <lineage>
        <taxon>Eukaryota</taxon>
        <taxon>Metazoa</taxon>
        <taxon>Ecdysozoa</taxon>
        <taxon>Arthropoda</taxon>
        <taxon>Chelicerata</taxon>
        <taxon>Arachnida</taxon>
        <taxon>Acari</taxon>
        <taxon>Acariformes</taxon>
        <taxon>Sarcoptiformes</taxon>
        <taxon>Oribatida</taxon>
        <taxon>Brachypylina</taxon>
        <taxon>Oppioidea</taxon>
        <taxon>Oppiidae</taxon>
        <taxon>Medioppia</taxon>
    </lineage>
</organism>
<keyword evidence="1" id="KW-0805">Transcription regulation</keyword>
<evidence type="ECO:0000313" key="4">
    <source>
        <dbReference type="EMBL" id="CAD7625346.1"/>
    </source>
</evidence>
<name>A0A7R9KP42_9ACAR</name>
<gene>
    <name evidence="4" type="ORF">OSB1V03_LOCUS5781</name>
</gene>
<evidence type="ECO:0000256" key="2">
    <source>
        <dbReference type="ARBA" id="ARBA00023163"/>
    </source>
</evidence>
<evidence type="ECO:0000256" key="1">
    <source>
        <dbReference type="ARBA" id="ARBA00023015"/>
    </source>
</evidence>
<dbReference type="InterPro" id="IPR035500">
    <property type="entry name" value="NHR-like_dom_sf"/>
</dbReference>
<dbReference type="AlphaFoldDB" id="A0A7R9KP42"/>
<proteinExistence type="predicted"/>
<accession>A0A7R9KP42</accession>
<keyword evidence="5" id="KW-1185">Reference proteome</keyword>
<protein>
    <submittedName>
        <fullName evidence="4">Uncharacterized protein</fullName>
    </submittedName>
</protein>
<dbReference type="EMBL" id="OC857566">
    <property type="protein sequence ID" value="CAD7625346.1"/>
    <property type="molecule type" value="Genomic_DNA"/>
</dbReference>
<evidence type="ECO:0000256" key="3">
    <source>
        <dbReference type="ARBA" id="ARBA00023170"/>
    </source>
</evidence>
<dbReference type="Gene3D" id="1.10.565.10">
    <property type="entry name" value="Retinoid X Receptor"/>
    <property type="match status" value="1"/>
</dbReference>
<reference evidence="4" key="1">
    <citation type="submission" date="2020-11" db="EMBL/GenBank/DDBJ databases">
        <authorList>
            <person name="Tran Van P."/>
        </authorList>
    </citation>
    <scope>NUCLEOTIDE SEQUENCE</scope>
</reference>
<dbReference type="EMBL" id="CAJPIZ010002991">
    <property type="protein sequence ID" value="CAG2105776.1"/>
    <property type="molecule type" value="Genomic_DNA"/>
</dbReference>